<dbReference type="GO" id="GO:0045292">
    <property type="term" value="P:mRNA cis splicing, via spliceosome"/>
    <property type="evidence" value="ECO:0007669"/>
    <property type="project" value="InterPro"/>
</dbReference>
<dbReference type="Gene3D" id="3.30.70.330">
    <property type="match status" value="1"/>
</dbReference>
<dbReference type="EC" id="3.1.1.13" evidence="10"/>
<dbReference type="InterPro" id="IPR019363">
    <property type="entry name" value="LDAH"/>
</dbReference>
<reference evidence="14" key="1">
    <citation type="journal article" date="2008" name="Genome Res.">
        <title>Multigenome DNA sequence conservation identifies Hox cis-regulatory elements.</title>
        <authorList>
            <person name="Kuntz S.G."/>
            <person name="Schwarz E.M."/>
            <person name="DeModena J.A."/>
            <person name="De Buysscher T."/>
            <person name="Trout D."/>
            <person name="Shizuya H."/>
            <person name="Sternberg P.W."/>
            <person name="Wold B.J."/>
        </authorList>
    </citation>
    <scope>NUCLEOTIDE SEQUENCE</scope>
    <source>
        <strain evidence="14">PS1010</strain>
    </source>
</reference>
<dbReference type="Pfam" id="PF00076">
    <property type="entry name" value="RRM_1"/>
    <property type="match status" value="1"/>
</dbReference>
<dbReference type="GO" id="GO:0004771">
    <property type="term" value="F:sterol ester esterase activity"/>
    <property type="evidence" value="ECO:0007669"/>
    <property type="project" value="UniProtKB-EC"/>
</dbReference>
<evidence type="ECO:0000256" key="10">
    <source>
        <dbReference type="ARBA" id="ARBA00039150"/>
    </source>
</evidence>
<comment type="catalytic activity">
    <reaction evidence="11">
        <text>a cholesterol ester + H2O = cholesterol + a fatty acid + H(+)</text>
        <dbReference type="Rhea" id="RHEA:36403"/>
        <dbReference type="ChEBI" id="CHEBI:15377"/>
        <dbReference type="ChEBI" id="CHEBI:15378"/>
        <dbReference type="ChEBI" id="CHEBI:16113"/>
        <dbReference type="ChEBI" id="CHEBI:17002"/>
        <dbReference type="ChEBI" id="CHEBI:28868"/>
        <dbReference type="EC" id="3.1.1.13"/>
    </reaction>
    <physiologicalReaction direction="left-to-right" evidence="11">
        <dbReference type="Rhea" id="RHEA:36404"/>
    </physiologicalReaction>
</comment>
<comment type="similarity">
    <text evidence="2">Belongs to the RRM NCBP2 family.</text>
</comment>
<evidence type="ECO:0000256" key="11">
    <source>
        <dbReference type="ARBA" id="ARBA00049527"/>
    </source>
</evidence>
<dbReference type="InterPro" id="IPR027157">
    <property type="entry name" value="NCBP2"/>
</dbReference>
<evidence type="ECO:0000256" key="6">
    <source>
        <dbReference type="ARBA" id="ARBA00023158"/>
    </source>
</evidence>
<keyword evidence="7" id="KW-0508">mRNA splicing</keyword>
<evidence type="ECO:0000256" key="9">
    <source>
        <dbReference type="ARBA" id="ARBA00031924"/>
    </source>
</evidence>
<accession>B6VBV8</accession>
<dbReference type="Gene3D" id="3.40.50.1820">
    <property type="entry name" value="alpha/beta hydrolase"/>
    <property type="match status" value="1"/>
</dbReference>
<dbReference type="PANTHER" id="PTHR18847:SF0">
    <property type="entry name" value="NUCLEAR CAP-BINDING PROTEIN SUBUNIT 2"/>
    <property type="match status" value="1"/>
</dbReference>
<evidence type="ECO:0000256" key="1">
    <source>
        <dbReference type="ARBA" id="ARBA00004123"/>
    </source>
</evidence>
<comment type="subcellular location">
    <subcellularLocation>
        <location evidence="1">Nucleus</location>
    </subcellularLocation>
</comment>
<evidence type="ECO:0000256" key="3">
    <source>
        <dbReference type="ARBA" id="ARBA00019242"/>
    </source>
</evidence>
<dbReference type="AlphaFoldDB" id="B6VBV8"/>
<name>B6VBV8_9PELO</name>
<dbReference type="InterPro" id="IPR012677">
    <property type="entry name" value="Nucleotide-bd_a/b_plait_sf"/>
</dbReference>
<evidence type="ECO:0000256" key="8">
    <source>
        <dbReference type="ARBA" id="ARBA00023242"/>
    </source>
</evidence>
<organism evidence="14">
    <name type="scientific">Caenorhabditis angaria</name>
    <dbReference type="NCBI Taxonomy" id="860376"/>
    <lineage>
        <taxon>Eukaryota</taxon>
        <taxon>Metazoa</taxon>
        <taxon>Ecdysozoa</taxon>
        <taxon>Nematoda</taxon>
        <taxon>Chromadorea</taxon>
        <taxon>Rhabditida</taxon>
        <taxon>Rhabditina</taxon>
        <taxon>Rhabditomorpha</taxon>
        <taxon>Rhabditoidea</taxon>
        <taxon>Rhabditidae</taxon>
        <taxon>Peloderinae</taxon>
        <taxon>Caenorhabditis</taxon>
    </lineage>
</organism>
<evidence type="ECO:0000259" key="13">
    <source>
        <dbReference type="PROSITE" id="PS50102"/>
    </source>
</evidence>
<dbReference type="InterPro" id="IPR000504">
    <property type="entry name" value="RRM_dom"/>
</dbReference>
<dbReference type="GO" id="GO:0005811">
    <property type="term" value="C:lipid droplet"/>
    <property type="evidence" value="ECO:0007669"/>
    <property type="project" value="InterPro"/>
</dbReference>
<dbReference type="PROSITE" id="PS50102">
    <property type="entry name" value="RRM"/>
    <property type="match status" value="1"/>
</dbReference>
<evidence type="ECO:0000256" key="5">
    <source>
        <dbReference type="ARBA" id="ARBA00022884"/>
    </source>
</evidence>
<dbReference type="SMART" id="SM00360">
    <property type="entry name" value="RRM"/>
    <property type="match status" value="1"/>
</dbReference>
<dbReference type="InterPro" id="IPR034148">
    <property type="entry name" value="NCBP2_RRM"/>
</dbReference>
<feature type="domain" description="RRM" evidence="13">
    <location>
        <begin position="37"/>
        <end position="115"/>
    </location>
</feature>
<dbReference type="CDD" id="cd12240">
    <property type="entry name" value="RRM_NCBP2"/>
    <property type="match status" value="1"/>
</dbReference>
<dbReference type="Pfam" id="PF10230">
    <property type="entry name" value="LIDHydrolase"/>
    <property type="match status" value="1"/>
</dbReference>
<dbReference type="GO" id="GO:0031047">
    <property type="term" value="P:regulatory ncRNA-mediated gene silencing"/>
    <property type="evidence" value="ECO:0007669"/>
    <property type="project" value="UniProtKB-KW"/>
</dbReference>
<dbReference type="SUPFAM" id="SSF54928">
    <property type="entry name" value="RNA-binding domain, RBD"/>
    <property type="match status" value="1"/>
</dbReference>
<dbReference type="GO" id="GO:0005846">
    <property type="term" value="C:nuclear cap binding complex"/>
    <property type="evidence" value="ECO:0007669"/>
    <property type="project" value="InterPro"/>
</dbReference>
<keyword evidence="8" id="KW-0539">Nucleus</keyword>
<evidence type="ECO:0000256" key="2">
    <source>
        <dbReference type="ARBA" id="ARBA00010725"/>
    </source>
</evidence>
<dbReference type="InterPro" id="IPR035979">
    <property type="entry name" value="RBD_domain_sf"/>
</dbReference>
<proteinExistence type="inferred from homology"/>
<evidence type="ECO:0000256" key="7">
    <source>
        <dbReference type="ARBA" id="ARBA00023187"/>
    </source>
</evidence>
<evidence type="ECO:0000313" key="14">
    <source>
        <dbReference type="EMBL" id="ACI49201.1"/>
    </source>
</evidence>
<keyword evidence="4" id="KW-0507">mRNA processing</keyword>
<evidence type="ECO:0000256" key="12">
    <source>
        <dbReference type="PROSITE-ProRule" id="PRU00176"/>
    </source>
</evidence>
<keyword evidence="6" id="KW-0943">RNA-mediated gene silencing</keyword>
<dbReference type="GO" id="GO:0019915">
    <property type="term" value="P:lipid storage"/>
    <property type="evidence" value="ECO:0007669"/>
    <property type="project" value="InterPro"/>
</dbReference>
<dbReference type="GO" id="GO:0000339">
    <property type="term" value="F:RNA cap binding"/>
    <property type="evidence" value="ECO:0007669"/>
    <property type="project" value="InterPro"/>
</dbReference>
<keyword evidence="5 12" id="KW-0694">RNA-binding</keyword>
<evidence type="ECO:0000256" key="4">
    <source>
        <dbReference type="ARBA" id="ARBA00022664"/>
    </source>
</evidence>
<dbReference type="PANTHER" id="PTHR18847">
    <property type="entry name" value="20 KD NUCLEAR CAP BINDING PROTEIN"/>
    <property type="match status" value="1"/>
</dbReference>
<gene>
    <name evidence="14" type="ORF">Csp3_JD03.010</name>
</gene>
<protein>
    <recommendedName>
        <fullName evidence="3">Lipid droplet-associated hydrolase</fullName>
        <ecNumber evidence="10">3.1.1.13</ecNumber>
    </recommendedName>
    <alternativeName>
        <fullName evidence="9">Lipid droplet-associated serine hydrolase</fullName>
    </alternativeName>
</protein>
<dbReference type="InterPro" id="IPR029058">
    <property type="entry name" value="AB_hydrolase_fold"/>
</dbReference>
<sequence length="361" mass="42143">MVFDPRTLDNPRDVSAYRDQRYQGSLRDQEIALRTSTTLYVGNLSYFTKEDQVYELFGRAGDVRRVIMGLDRFKKTPCGFCFVEYYTREDAELALQNITNTRLDDRLVRADWDAGFIEGRQYGRGKHGGQVRDEYRKDFDPERGDRFSLEDQVTHKLDFVREHLPRGKEVYIFGHSIGSYMMLRILPNVLHEGFNVKKAVALFPTIQHMAASPNGKRLQTILSTLNTHDWFTKGATFWIDYLPICIKKWLISFNLRNENIPAEIHDATVEILHKDVFRNIVHMSNDELDFVVELDHKLLENRDLVHFYYGKKDGWCPVEHGLSMLELLGENQVTIDEDDCEHAFVISEGDIMARNVIKYFD</sequence>
<dbReference type="SUPFAM" id="SSF53474">
    <property type="entry name" value="alpha/beta-Hydrolases"/>
    <property type="match status" value="1"/>
</dbReference>
<dbReference type="GO" id="GO:0005634">
    <property type="term" value="C:nucleus"/>
    <property type="evidence" value="ECO:0007669"/>
    <property type="project" value="UniProtKB-SubCell"/>
</dbReference>
<dbReference type="EMBL" id="FJ362377">
    <property type="protein sequence ID" value="ACI49201.1"/>
    <property type="molecule type" value="Genomic_DNA"/>
</dbReference>